<dbReference type="CDD" id="cd00033">
    <property type="entry name" value="CCP"/>
    <property type="match status" value="2"/>
</dbReference>
<dbReference type="SMART" id="SM00032">
    <property type="entry name" value="CCP"/>
    <property type="match status" value="2"/>
</dbReference>
<keyword evidence="3" id="KW-0768">Sushi</keyword>
<proteinExistence type="predicted"/>
<feature type="signal peptide" evidence="4">
    <location>
        <begin position="1"/>
        <end position="20"/>
    </location>
</feature>
<gene>
    <name evidence="6" type="ORF">Y1Q_0016577</name>
</gene>
<dbReference type="PANTHER" id="PTHR45656">
    <property type="entry name" value="PROTEIN CBR-CLEC-78"/>
    <property type="match status" value="1"/>
</dbReference>
<evidence type="ECO:0000256" key="3">
    <source>
        <dbReference type="PROSITE-ProRule" id="PRU00302"/>
    </source>
</evidence>
<organism evidence="6 7">
    <name type="scientific">Alligator mississippiensis</name>
    <name type="common">American alligator</name>
    <dbReference type="NCBI Taxonomy" id="8496"/>
    <lineage>
        <taxon>Eukaryota</taxon>
        <taxon>Metazoa</taxon>
        <taxon>Chordata</taxon>
        <taxon>Craniata</taxon>
        <taxon>Vertebrata</taxon>
        <taxon>Euteleostomi</taxon>
        <taxon>Archelosauria</taxon>
        <taxon>Archosauria</taxon>
        <taxon>Crocodylia</taxon>
        <taxon>Alligatoridae</taxon>
        <taxon>Alligatorinae</taxon>
        <taxon>Alligator</taxon>
    </lineage>
</organism>
<dbReference type="InterPro" id="IPR000436">
    <property type="entry name" value="Sushi_SCR_CCP_dom"/>
</dbReference>
<evidence type="ECO:0000313" key="6">
    <source>
        <dbReference type="EMBL" id="KYO28266.1"/>
    </source>
</evidence>
<feature type="domain" description="Sushi" evidence="5">
    <location>
        <begin position="83"/>
        <end position="142"/>
    </location>
</feature>
<dbReference type="Proteomes" id="UP000050525">
    <property type="component" value="Unassembled WGS sequence"/>
</dbReference>
<evidence type="ECO:0000259" key="5">
    <source>
        <dbReference type="PROSITE" id="PS50923"/>
    </source>
</evidence>
<dbReference type="InterPro" id="IPR051277">
    <property type="entry name" value="SEZ6_CSMD_C4BPB_Regulators"/>
</dbReference>
<evidence type="ECO:0000256" key="1">
    <source>
        <dbReference type="ARBA" id="ARBA00022737"/>
    </source>
</evidence>
<dbReference type="SUPFAM" id="SSF57535">
    <property type="entry name" value="Complement control module/SCR domain"/>
    <property type="match status" value="2"/>
</dbReference>
<dbReference type="InterPro" id="IPR035976">
    <property type="entry name" value="Sushi/SCR/CCP_sf"/>
</dbReference>
<feature type="domain" description="Sushi" evidence="5">
    <location>
        <begin position="20"/>
        <end position="82"/>
    </location>
</feature>
<keyword evidence="1" id="KW-0677">Repeat</keyword>
<evidence type="ECO:0000256" key="4">
    <source>
        <dbReference type="SAM" id="SignalP"/>
    </source>
</evidence>
<sequence>MMLLSVSALLFLLLLPAARGDCGPHPTFGFAEPSGTTNASYPVGTNLTYRCLPGYVVAVGKSPLVTCLENSTWAADPEFCVGEQCSTPEILNGKVVVTDLRLGETANFSCDAGYQLSGKSSLVCVLVGSAVAWNGDIPVCRGPCGPPPNFTFAEPSDSVEDQGKEALSLFLGYGEDSALHVFASKGINLYGVLPSFE</sequence>
<dbReference type="AlphaFoldDB" id="A0A151MUQ4"/>
<evidence type="ECO:0000256" key="2">
    <source>
        <dbReference type="ARBA" id="ARBA00023157"/>
    </source>
</evidence>
<dbReference type="PROSITE" id="PS50923">
    <property type="entry name" value="SUSHI"/>
    <property type="match status" value="2"/>
</dbReference>
<evidence type="ECO:0000313" key="7">
    <source>
        <dbReference type="Proteomes" id="UP000050525"/>
    </source>
</evidence>
<dbReference type="Pfam" id="PF00084">
    <property type="entry name" value="Sushi"/>
    <property type="match status" value="2"/>
</dbReference>
<dbReference type="Gene3D" id="2.10.70.10">
    <property type="entry name" value="Complement Module, domain 1"/>
    <property type="match status" value="2"/>
</dbReference>
<dbReference type="EMBL" id="AKHW03004935">
    <property type="protein sequence ID" value="KYO28266.1"/>
    <property type="molecule type" value="Genomic_DNA"/>
</dbReference>
<keyword evidence="2" id="KW-1015">Disulfide bond</keyword>
<reference evidence="6 7" key="1">
    <citation type="journal article" date="2012" name="Genome Biol.">
        <title>Sequencing three crocodilian genomes to illuminate the evolution of archosaurs and amniotes.</title>
        <authorList>
            <person name="St John J.A."/>
            <person name="Braun E.L."/>
            <person name="Isberg S.R."/>
            <person name="Miles L.G."/>
            <person name="Chong A.Y."/>
            <person name="Gongora J."/>
            <person name="Dalzell P."/>
            <person name="Moran C."/>
            <person name="Bed'hom B."/>
            <person name="Abzhanov A."/>
            <person name="Burgess S.C."/>
            <person name="Cooksey A.M."/>
            <person name="Castoe T.A."/>
            <person name="Crawford N.G."/>
            <person name="Densmore L.D."/>
            <person name="Drew J.C."/>
            <person name="Edwards S.V."/>
            <person name="Faircloth B.C."/>
            <person name="Fujita M.K."/>
            <person name="Greenwold M.J."/>
            <person name="Hoffmann F.G."/>
            <person name="Howard J.M."/>
            <person name="Iguchi T."/>
            <person name="Janes D.E."/>
            <person name="Khan S.Y."/>
            <person name="Kohno S."/>
            <person name="de Koning A.J."/>
            <person name="Lance S.L."/>
            <person name="McCarthy F.M."/>
            <person name="McCormack J.E."/>
            <person name="Merchant M.E."/>
            <person name="Peterson D.G."/>
            <person name="Pollock D.D."/>
            <person name="Pourmand N."/>
            <person name="Raney B.J."/>
            <person name="Roessler K.A."/>
            <person name="Sanford J.R."/>
            <person name="Sawyer R.H."/>
            <person name="Schmidt C.J."/>
            <person name="Triplett E.W."/>
            <person name="Tuberville T.D."/>
            <person name="Venegas-Anaya M."/>
            <person name="Howard J.T."/>
            <person name="Jarvis E.D."/>
            <person name="Guillette L.J.Jr."/>
            <person name="Glenn T.C."/>
            <person name="Green R.E."/>
            <person name="Ray D.A."/>
        </authorList>
    </citation>
    <scope>NUCLEOTIDE SEQUENCE [LARGE SCALE GENOMIC DNA]</scope>
    <source>
        <strain evidence="6">KSC_2009_1</strain>
    </source>
</reference>
<name>A0A151MUQ4_ALLMI</name>
<feature type="chain" id="PRO_5007585467" description="Sushi domain-containing protein" evidence="4">
    <location>
        <begin position="21"/>
        <end position="197"/>
    </location>
</feature>
<protein>
    <recommendedName>
        <fullName evidence="5">Sushi domain-containing protein</fullName>
    </recommendedName>
</protein>
<keyword evidence="4" id="KW-0732">Signal</keyword>
<dbReference type="PANTHER" id="PTHR45656:SF15">
    <property type="entry name" value="SUSHI DOMAIN-CONTAINING PROTEIN"/>
    <property type="match status" value="1"/>
</dbReference>
<comment type="caution">
    <text evidence="6">The sequence shown here is derived from an EMBL/GenBank/DDBJ whole genome shotgun (WGS) entry which is preliminary data.</text>
</comment>
<keyword evidence="7" id="KW-1185">Reference proteome</keyword>
<comment type="caution">
    <text evidence="3">Lacks conserved residue(s) required for the propagation of feature annotation.</text>
</comment>
<accession>A0A151MUQ4</accession>